<reference evidence="3 4" key="1">
    <citation type="submission" date="2019-08" db="EMBL/GenBank/DDBJ databases">
        <title>Seonamhaeicola sediminis sp. nov., isolated from marine sediment.</title>
        <authorList>
            <person name="Cao W.R."/>
        </authorList>
    </citation>
    <scope>NUCLEOTIDE SEQUENCE [LARGE SCALE GENOMIC DNA]</scope>
    <source>
        <strain evidence="3 4">1505</strain>
    </source>
</reference>
<dbReference type="Proteomes" id="UP000321080">
    <property type="component" value="Unassembled WGS sequence"/>
</dbReference>
<feature type="transmembrane region" description="Helical" evidence="1">
    <location>
        <begin position="34"/>
        <end position="51"/>
    </location>
</feature>
<sequence>MRNRKDSHGLIRQNEYSVKKSQKHDANLQKNSTLYFQVGLIVCLLVTYGLFEMKFETKTKEVASLPPIEEPYSIDIPLVKIEKSEIKEAIKQKTVTKAKDFIEVPDDTEVIRDIIDIPVNPDDDKNPPINPGDIIVDDIEEEVILPIDFVHQVPVYPGCENKKNNDDRKKCMSQKLSKLIQRSFNGSEIASEYGIFGKQRITVQFLIDKTGKVKDIKTRAPHPKLGDEAQRVINRVPVMQPGKQNKKTVGVRYTLPIVFDVQN</sequence>
<evidence type="ECO:0000256" key="1">
    <source>
        <dbReference type="SAM" id="Phobius"/>
    </source>
</evidence>
<feature type="domain" description="TonB C-terminal" evidence="2">
    <location>
        <begin position="200"/>
        <end position="260"/>
    </location>
</feature>
<dbReference type="AlphaFoldDB" id="A0A5C7GJB0"/>
<dbReference type="EMBL" id="VRKQ01000010">
    <property type="protein sequence ID" value="TXG37491.1"/>
    <property type="molecule type" value="Genomic_DNA"/>
</dbReference>
<dbReference type="OrthoDB" id="1522859at2"/>
<dbReference type="SUPFAM" id="SSF74653">
    <property type="entry name" value="TolA/TonB C-terminal domain"/>
    <property type="match status" value="1"/>
</dbReference>
<dbReference type="InterPro" id="IPR037682">
    <property type="entry name" value="TonB_C"/>
</dbReference>
<evidence type="ECO:0000313" key="4">
    <source>
        <dbReference type="Proteomes" id="UP000321080"/>
    </source>
</evidence>
<evidence type="ECO:0000259" key="2">
    <source>
        <dbReference type="Pfam" id="PF03544"/>
    </source>
</evidence>
<dbReference type="GO" id="GO:0055085">
    <property type="term" value="P:transmembrane transport"/>
    <property type="evidence" value="ECO:0007669"/>
    <property type="project" value="InterPro"/>
</dbReference>
<dbReference type="Gene3D" id="3.30.1150.10">
    <property type="match status" value="1"/>
</dbReference>
<dbReference type="Pfam" id="PF03544">
    <property type="entry name" value="TonB_C"/>
    <property type="match status" value="1"/>
</dbReference>
<gene>
    <name evidence="3" type="ORF">FUA22_13170</name>
</gene>
<keyword evidence="1" id="KW-0812">Transmembrane</keyword>
<keyword evidence="1" id="KW-0472">Membrane</keyword>
<evidence type="ECO:0000313" key="3">
    <source>
        <dbReference type="EMBL" id="TXG37491.1"/>
    </source>
</evidence>
<proteinExistence type="predicted"/>
<dbReference type="RefSeq" id="WP_147769017.1">
    <property type="nucleotide sequence ID" value="NZ_VRKQ01000010.1"/>
</dbReference>
<comment type="caution">
    <text evidence="3">The sequence shown here is derived from an EMBL/GenBank/DDBJ whole genome shotgun (WGS) entry which is preliminary data.</text>
</comment>
<organism evidence="3 4">
    <name type="scientific">Seonamhaeicola maritimus</name>
    <dbReference type="NCBI Taxonomy" id="2591822"/>
    <lineage>
        <taxon>Bacteria</taxon>
        <taxon>Pseudomonadati</taxon>
        <taxon>Bacteroidota</taxon>
        <taxon>Flavobacteriia</taxon>
        <taxon>Flavobacteriales</taxon>
        <taxon>Flavobacteriaceae</taxon>
    </lineage>
</organism>
<name>A0A5C7GJB0_9FLAO</name>
<accession>A0A5C7GJB0</accession>
<protein>
    <recommendedName>
        <fullName evidence="2">TonB C-terminal domain-containing protein</fullName>
    </recommendedName>
</protein>
<keyword evidence="4" id="KW-1185">Reference proteome</keyword>
<keyword evidence="1" id="KW-1133">Transmembrane helix</keyword>